<dbReference type="AlphaFoldDB" id="A0A835ZCT7"/>
<dbReference type="PANTHER" id="PTHR43639">
    <property type="entry name" value="OXIDOREDUCTASE, SHORT-CHAIN DEHYDROGENASE/REDUCTASE FAMILY (AFU_ORTHOLOGUE AFUA_5G02870)"/>
    <property type="match status" value="1"/>
</dbReference>
<evidence type="ECO:0000313" key="4">
    <source>
        <dbReference type="Proteomes" id="UP000664859"/>
    </source>
</evidence>
<organism evidence="3 4">
    <name type="scientific">Tribonema minus</name>
    <dbReference type="NCBI Taxonomy" id="303371"/>
    <lineage>
        <taxon>Eukaryota</taxon>
        <taxon>Sar</taxon>
        <taxon>Stramenopiles</taxon>
        <taxon>Ochrophyta</taxon>
        <taxon>PX clade</taxon>
        <taxon>Xanthophyceae</taxon>
        <taxon>Tribonematales</taxon>
        <taxon>Tribonemataceae</taxon>
        <taxon>Tribonema</taxon>
    </lineage>
</organism>
<keyword evidence="2" id="KW-0560">Oxidoreductase</keyword>
<proteinExistence type="inferred from homology"/>
<comment type="caution">
    <text evidence="3">The sequence shown here is derived from an EMBL/GenBank/DDBJ whole genome shotgun (WGS) entry which is preliminary data.</text>
</comment>
<evidence type="ECO:0000256" key="1">
    <source>
        <dbReference type="ARBA" id="ARBA00006484"/>
    </source>
</evidence>
<dbReference type="SUPFAM" id="SSF51735">
    <property type="entry name" value="NAD(P)-binding Rossmann-fold domains"/>
    <property type="match status" value="1"/>
</dbReference>
<dbReference type="PRINTS" id="PR00081">
    <property type="entry name" value="GDHRDH"/>
</dbReference>
<dbReference type="GO" id="GO:0016491">
    <property type="term" value="F:oxidoreductase activity"/>
    <property type="evidence" value="ECO:0007669"/>
    <property type="project" value="UniProtKB-KW"/>
</dbReference>
<reference evidence="3" key="1">
    <citation type="submission" date="2021-02" db="EMBL/GenBank/DDBJ databases">
        <title>First Annotated Genome of the Yellow-green Alga Tribonema minus.</title>
        <authorList>
            <person name="Mahan K.M."/>
        </authorList>
    </citation>
    <scope>NUCLEOTIDE SEQUENCE</scope>
    <source>
        <strain evidence="3">UTEX B ZZ1240</strain>
    </source>
</reference>
<dbReference type="OrthoDB" id="836at2759"/>
<dbReference type="Pfam" id="PF00106">
    <property type="entry name" value="adh_short"/>
    <property type="match status" value="1"/>
</dbReference>
<dbReference type="Proteomes" id="UP000664859">
    <property type="component" value="Unassembled WGS sequence"/>
</dbReference>
<accession>A0A835ZCT7</accession>
<evidence type="ECO:0008006" key="5">
    <source>
        <dbReference type="Google" id="ProtNLM"/>
    </source>
</evidence>
<protein>
    <recommendedName>
        <fullName evidence="5">SDR family oxidoreductase</fullName>
    </recommendedName>
</protein>
<keyword evidence="4" id="KW-1185">Reference proteome</keyword>
<dbReference type="InterPro" id="IPR002347">
    <property type="entry name" value="SDR_fam"/>
</dbReference>
<name>A0A835ZCT7_9STRA</name>
<evidence type="ECO:0000313" key="3">
    <source>
        <dbReference type="EMBL" id="KAG5190019.1"/>
    </source>
</evidence>
<dbReference type="EMBL" id="JAFCMP010000040">
    <property type="protein sequence ID" value="KAG5190019.1"/>
    <property type="molecule type" value="Genomic_DNA"/>
</dbReference>
<dbReference type="InterPro" id="IPR036291">
    <property type="entry name" value="NAD(P)-bd_dom_sf"/>
</dbReference>
<gene>
    <name evidence="3" type="ORF">JKP88DRAFT_205715</name>
</gene>
<dbReference type="PANTHER" id="PTHR43639:SF1">
    <property type="entry name" value="SHORT-CHAIN DEHYDROGENASE_REDUCTASE FAMILY PROTEIN"/>
    <property type="match status" value="1"/>
</dbReference>
<comment type="similarity">
    <text evidence="1">Belongs to the short-chain dehydrogenases/reductases (SDR) family.</text>
</comment>
<evidence type="ECO:0000256" key="2">
    <source>
        <dbReference type="ARBA" id="ARBA00023002"/>
    </source>
</evidence>
<dbReference type="Gene3D" id="3.40.50.720">
    <property type="entry name" value="NAD(P)-binding Rossmann-like Domain"/>
    <property type="match status" value="1"/>
</dbReference>
<sequence>MSDTSSSGGRRIALVTGAARGIGKGIAEALASDCDLILGYNSDVAAAQATADELASRFGARCVCVGGDITLPETRDKFFEVVDQEFGGKMHVLVHNAGQYVGVTSTNAHNLPESRGLRFGDGSLLGADGKTDFTTMRYYMAMYGEAWVDLAERCLKRMVDGESHIVGISSPGCNAISRPNDGYAMPGSGKCLMEYSMRLYALAAAPRGINVNVVIPGVTLSDAWKRLSAHIGGGEGDFAIATGLADTVPMRRAASTREMGDVVAFLCSRAGSYVTGVSLPVDGGLHMGRNTGKTLAAAPKAAADEAAPAIATGDAPK</sequence>